<comment type="caution">
    <text evidence="1">The sequence shown here is derived from an EMBL/GenBank/DDBJ whole genome shotgun (WGS) entry which is preliminary data.</text>
</comment>
<gene>
    <name evidence="1" type="ORF">EZS28_000429</name>
</gene>
<sequence>MQSIHKTLNVGAKIAYVRLVVSSILGLTPGCDIDAPRIYLLGIYLNIHVHALGIELPPAVDAQAKYGDLYLEPVHGVGMQADEQKVKYHLLVLANISSTEADKERTEQIEADLDDDLQKTYYHQIFLFKQKDGSMTKVTDNDEDPKDINMMKHGTINSIRTYMSEKESREERMMIMNTKRSHSEYFKTEQVGY</sequence>
<organism evidence="1 2">
    <name type="scientific">Streblomastix strix</name>
    <dbReference type="NCBI Taxonomy" id="222440"/>
    <lineage>
        <taxon>Eukaryota</taxon>
        <taxon>Metamonada</taxon>
        <taxon>Preaxostyla</taxon>
        <taxon>Oxymonadida</taxon>
        <taxon>Streblomastigidae</taxon>
        <taxon>Streblomastix</taxon>
    </lineage>
</organism>
<evidence type="ECO:0000313" key="2">
    <source>
        <dbReference type="Proteomes" id="UP000324800"/>
    </source>
</evidence>
<accession>A0A5J4XBX9</accession>
<reference evidence="1 2" key="1">
    <citation type="submission" date="2019-03" db="EMBL/GenBank/DDBJ databases">
        <title>Single cell metagenomics reveals metabolic interactions within the superorganism composed of flagellate Streblomastix strix and complex community of Bacteroidetes bacteria on its surface.</title>
        <authorList>
            <person name="Treitli S.C."/>
            <person name="Kolisko M."/>
            <person name="Husnik F."/>
            <person name="Keeling P."/>
            <person name="Hampl V."/>
        </authorList>
    </citation>
    <scope>NUCLEOTIDE SEQUENCE [LARGE SCALE GENOMIC DNA]</scope>
    <source>
        <strain evidence="1">ST1C</strain>
    </source>
</reference>
<dbReference type="Proteomes" id="UP000324800">
    <property type="component" value="Unassembled WGS sequence"/>
</dbReference>
<name>A0A5J4XBX9_9EUKA</name>
<dbReference type="EMBL" id="SNRW01000035">
    <property type="protein sequence ID" value="KAA6404029.1"/>
    <property type="molecule type" value="Genomic_DNA"/>
</dbReference>
<proteinExistence type="predicted"/>
<dbReference type="AlphaFoldDB" id="A0A5J4XBX9"/>
<evidence type="ECO:0000313" key="1">
    <source>
        <dbReference type="EMBL" id="KAA6404029.1"/>
    </source>
</evidence>
<protein>
    <submittedName>
        <fullName evidence="1">Uncharacterized protein</fullName>
    </submittedName>
</protein>